<keyword evidence="8" id="KW-0675">Receptor</keyword>
<comment type="caution">
    <text evidence="12">The sequence shown here is derived from an EMBL/GenBank/DDBJ whole genome shotgun (WGS) entry which is preliminary data.</text>
</comment>
<feature type="transmembrane region" description="Helical" evidence="11">
    <location>
        <begin position="302"/>
        <end position="320"/>
    </location>
</feature>
<name>A0ABR3VR12_HUMIN</name>
<keyword evidence="4 11" id="KW-0812">Transmembrane</keyword>
<feature type="transmembrane region" description="Helical" evidence="11">
    <location>
        <begin position="180"/>
        <end position="206"/>
    </location>
</feature>
<dbReference type="PRINTS" id="PR00899">
    <property type="entry name" value="GPCRSTE3"/>
</dbReference>
<dbReference type="PANTHER" id="PTHR28097:SF1">
    <property type="entry name" value="PHEROMONE A FACTOR RECEPTOR"/>
    <property type="match status" value="1"/>
</dbReference>
<keyword evidence="9" id="KW-0807">Transducer</keyword>
<feature type="transmembrane region" description="Helical" evidence="11">
    <location>
        <begin position="27"/>
        <end position="49"/>
    </location>
</feature>
<comment type="subcellular location">
    <subcellularLocation>
        <location evidence="1">Membrane</location>
        <topology evidence="1">Multi-pass membrane protein</topology>
    </subcellularLocation>
</comment>
<feature type="region of interest" description="Disordered" evidence="10">
    <location>
        <begin position="454"/>
        <end position="594"/>
    </location>
</feature>
<dbReference type="EMBL" id="JAZGSY010000005">
    <property type="protein sequence ID" value="KAL1844024.1"/>
    <property type="molecule type" value="Genomic_DNA"/>
</dbReference>
<evidence type="ECO:0000256" key="1">
    <source>
        <dbReference type="ARBA" id="ARBA00004141"/>
    </source>
</evidence>
<accession>A0ABR3VR12</accession>
<organism evidence="12 13">
    <name type="scientific">Humicola insolens</name>
    <name type="common">Soft-rot fungus</name>
    <dbReference type="NCBI Taxonomy" id="85995"/>
    <lineage>
        <taxon>Eukaryota</taxon>
        <taxon>Fungi</taxon>
        <taxon>Dikarya</taxon>
        <taxon>Ascomycota</taxon>
        <taxon>Pezizomycotina</taxon>
        <taxon>Sordariomycetes</taxon>
        <taxon>Sordariomycetidae</taxon>
        <taxon>Sordariales</taxon>
        <taxon>Chaetomiaceae</taxon>
        <taxon>Mycothermus</taxon>
    </lineage>
</organism>
<gene>
    <name evidence="12" type="ORF">VTJ49DRAFT_5775</name>
</gene>
<evidence type="ECO:0000256" key="6">
    <source>
        <dbReference type="ARBA" id="ARBA00023040"/>
    </source>
</evidence>
<feature type="region of interest" description="Disordered" evidence="10">
    <location>
        <begin position="419"/>
        <end position="441"/>
    </location>
</feature>
<evidence type="ECO:0000256" key="11">
    <source>
        <dbReference type="SAM" id="Phobius"/>
    </source>
</evidence>
<evidence type="ECO:0000313" key="13">
    <source>
        <dbReference type="Proteomes" id="UP001583172"/>
    </source>
</evidence>
<evidence type="ECO:0000256" key="10">
    <source>
        <dbReference type="SAM" id="MobiDB-lite"/>
    </source>
</evidence>
<feature type="compositionally biased region" description="Low complexity" evidence="10">
    <location>
        <begin position="557"/>
        <end position="571"/>
    </location>
</feature>
<dbReference type="Gene3D" id="1.20.1070.10">
    <property type="entry name" value="Rhodopsin 7-helix transmembrane proteins"/>
    <property type="match status" value="1"/>
</dbReference>
<evidence type="ECO:0000256" key="8">
    <source>
        <dbReference type="ARBA" id="ARBA00023170"/>
    </source>
</evidence>
<evidence type="ECO:0000256" key="4">
    <source>
        <dbReference type="ARBA" id="ARBA00022692"/>
    </source>
</evidence>
<proteinExistence type="inferred from homology"/>
<dbReference type="InterPro" id="IPR001499">
    <property type="entry name" value="GPCR_STE3"/>
</dbReference>
<comment type="similarity">
    <text evidence="2">Belongs to the G-protein coupled receptor 4 family.</text>
</comment>
<keyword evidence="7 11" id="KW-0472">Membrane</keyword>
<protein>
    <recommendedName>
        <fullName evidence="14">Pheromone receptor</fullName>
    </recommendedName>
</protein>
<feature type="compositionally biased region" description="Basic and acidic residues" evidence="10">
    <location>
        <begin position="473"/>
        <end position="491"/>
    </location>
</feature>
<feature type="compositionally biased region" description="Polar residues" evidence="10">
    <location>
        <begin position="454"/>
        <end position="466"/>
    </location>
</feature>
<feature type="transmembrane region" description="Helical" evidence="11">
    <location>
        <begin position="56"/>
        <end position="77"/>
    </location>
</feature>
<dbReference type="Proteomes" id="UP001583172">
    <property type="component" value="Unassembled WGS sequence"/>
</dbReference>
<evidence type="ECO:0000256" key="5">
    <source>
        <dbReference type="ARBA" id="ARBA00022989"/>
    </source>
</evidence>
<feature type="transmembrane region" description="Helical" evidence="11">
    <location>
        <begin position="97"/>
        <end position="118"/>
    </location>
</feature>
<keyword evidence="13" id="KW-1185">Reference proteome</keyword>
<dbReference type="CDD" id="cd14966">
    <property type="entry name" value="7tmD_STE3"/>
    <property type="match status" value="1"/>
</dbReference>
<keyword evidence="3" id="KW-0589">Pheromone response</keyword>
<reference evidence="12 13" key="1">
    <citation type="journal article" date="2024" name="Commun. Biol.">
        <title>Comparative genomic analysis of thermophilic fungi reveals convergent evolutionary adaptations and gene losses.</title>
        <authorList>
            <person name="Steindorff A.S."/>
            <person name="Aguilar-Pontes M.V."/>
            <person name="Robinson A.J."/>
            <person name="Andreopoulos B."/>
            <person name="LaButti K."/>
            <person name="Kuo A."/>
            <person name="Mondo S."/>
            <person name="Riley R."/>
            <person name="Otillar R."/>
            <person name="Haridas S."/>
            <person name="Lipzen A."/>
            <person name="Grimwood J."/>
            <person name="Schmutz J."/>
            <person name="Clum A."/>
            <person name="Reid I.D."/>
            <person name="Moisan M.C."/>
            <person name="Butler G."/>
            <person name="Nguyen T.T.M."/>
            <person name="Dewar K."/>
            <person name="Conant G."/>
            <person name="Drula E."/>
            <person name="Henrissat B."/>
            <person name="Hansel C."/>
            <person name="Singer S."/>
            <person name="Hutchinson M.I."/>
            <person name="de Vries R.P."/>
            <person name="Natvig D.O."/>
            <person name="Powell A.J."/>
            <person name="Tsang A."/>
            <person name="Grigoriev I.V."/>
        </authorList>
    </citation>
    <scope>NUCLEOTIDE SEQUENCE [LARGE SCALE GENOMIC DNA]</scope>
    <source>
        <strain evidence="12 13">CBS 620.91</strain>
    </source>
</reference>
<sequence>MYGFTTTPEERIGPGPPYTTPALQANLFFRVFLGVVALFITWVPARLLWRNGEFAATVMCVMLMINNLTTVISALIWRDNNVADWWAGYGWCDFQAYSYFGLHTAFNISLFEIMRGLADKVSLSRADRPSRREVRRQRIISALVIFTVPVIQTILTYFATVSRYNVATLVGCNAVFYPNWVYLVFYLLPTPIFSILGAYMAGLTFYRYRKIDRATRDVLRSNTGTAASKQHRVRMKLYFMTLVAIVVILPVIMVLLFTYIVEGAPWDLPYDFDAIHYGPDPFNMYFISFTTSDKLTFAQLNLAYISELSSFLVFVSFGTTPEALNMYRTMLLAVGLGYCFPKLREEYVPSSEHGSRFTWRSIFTYKSSTKKSLGTNSSTSTRKSSLLPIIEQVSLASRSQPPLTSEGAELVTITYPEKTLATTSTSPKSNPVDRDNPWPDLSAAEIDASTAQITNPTPAALSNNPYSAILPSTRDRSEVHEKAHEKHEKNKPSSPSSTSPLNQDMAGEGPEADGVTTTAAAAVVAGSESVPAKEERRPSRWWSPPAHDKSTGPRIPQLPLGPQSQLQPQQGEIAAGGYPGINGRELGARGEEDA</sequence>
<evidence type="ECO:0000256" key="2">
    <source>
        <dbReference type="ARBA" id="ARBA00011085"/>
    </source>
</evidence>
<feature type="transmembrane region" description="Helical" evidence="11">
    <location>
        <begin position="139"/>
        <end position="160"/>
    </location>
</feature>
<evidence type="ECO:0000256" key="3">
    <source>
        <dbReference type="ARBA" id="ARBA00022507"/>
    </source>
</evidence>
<dbReference type="Pfam" id="PF02076">
    <property type="entry name" value="STE3"/>
    <property type="match status" value="1"/>
</dbReference>
<keyword evidence="6" id="KW-0297">G-protein coupled receptor</keyword>
<evidence type="ECO:0000313" key="12">
    <source>
        <dbReference type="EMBL" id="KAL1844024.1"/>
    </source>
</evidence>
<keyword evidence="5 11" id="KW-1133">Transmembrane helix</keyword>
<feature type="compositionally biased region" description="Polar residues" evidence="10">
    <location>
        <begin position="420"/>
        <end position="429"/>
    </location>
</feature>
<evidence type="ECO:0000256" key="9">
    <source>
        <dbReference type="ARBA" id="ARBA00023224"/>
    </source>
</evidence>
<dbReference type="PANTHER" id="PTHR28097">
    <property type="entry name" value="PHEROMONE A FACTOR RECEPTOR"/>
    <property type="match status" value="1"/>
</dbReference>
<evidence type="ECO:0000256" key="7">
    <source>
        <dbReference type="ARBA" id="ARBA00023136"/>
    </source>
</evidence>
<feature type="transmembrane region" description="Helical" evidence="11">
    <location>
        <begin position="237"/>
        <end position="261"/>
    </location>
</feature>
<evidence type="ECO:0008006" key="14">
    <source>
        <dbReference type="Google" id="ProtNLM"/>
    </source>
</evidence>
<feature type="compositionally biased region" description="Low complexity" evidence="10">
    <location>
        <begin position="515"/>
        <end position="525"/>
    </location>
</feature>